<feature type="region of interest" description="Disordered" evidence="2">
    <location>
        <begin position="1103"/>
        <end position="1243"/>
    </location>
</feature>
<dbReference type="Proteomes" id="UP001519460">
    <property type="component" value="Unassembled WGS sequence"/>
</dbReference>
<feature type="compositionally biased region" description="Polar residues" evidence="2">
    <location>
        <begin position="1586"/>
        <end position="1610"/>
    </location>
</feature>
<feature type="compositionally biased region" description="Low complexity" evidence="2">
    <location>
        <begin position="1534"/>
        <end position="1554"/>
    </location>
</feature>
<feature type="compositionally biased region" description="Polar residues" evidence="2">
    <location>
        <begin position="1829"/>
        <end position="1841"/>
    </location>
</feature>
<feature type="coiled-coil region" evidence="1">
    <location>
        <begin position="763"/>
        <end position="1084"/>
    </location>
</feature>
<sequence>MAEDTMFQNAELVQEARTTRSLRDELDILKEKASKVDMYEKEILKYKERLNELEFYKARTEELREETQILEETRTMLEEQLATSRKRVETVVELEAELMKYRQQIENLYAERDLDRERIELLTEENARLEFEKKSSMNESASLEQELEDARAKVGNMRGSLSDQLTETSNAKILRLELENQRLSAKLREMQDGALIHSAEVNLQLEKENQRLSKRIEKLQETAQDASEKLFAAEEEQHKVEGERRELQQALDMVKENYERQVRELEQENAQLSHTIEVLRERNEKTNDAKMKDLERENKRMTETINAKNTQMSKMEFENRQLQRSYSKLKENVDRISELENENASVEKENSELHQKVATLQHTCDKLERLEQEFSDMEVENRKLQKTVDTLQAAMKKKEQLEQDHINLTVEKQKLERTLENLKGSSTKVAELESEKDLLNKEIQQVRKLLESQKAQKAKQEQLEFDVIDLNNENQRLQKTLEVTTKRLQQLEKDNSDIEAENEQLQKQIESFKMSSRKLEDREKESQELETELDKVQKDKAALEKENRKLRQSLDVKESSLDELSSKFRTLEADHKTLRRSLEQMQATATRLKELEKENKDMFQEMNADRRTLATLREKCVVQELVKEKITSQELHNELEKLHQELEHVGINTKKLALAEQSQDENRLKALESLMQETLKKNSEIKDEKIQALETRLEESKSRNLKLQDELRQARCESEAVKQRYEEEVAGHKSLEMSSRRPDRHRVEVHHVQSSPPNATKEILQLKDHLVELERTNATLLADSSNLQANVSSLSDQCRKLEKQVSGLQVENTTLQSKCVSLASEKADLQMQHSNLESEHDVLIQRLEDVSGKREALAHDHEALQDLHKQLSLEYEALISEHGSLKAIHKSLKNELKDVQEQLDAFLQGKDDVNKIRDMLEKERQQLKMEQRSLGNLQMDYNRLRDDQDRLRTAYDKLSRDYSDSLASHKALKSELNALQLKNTEQSGELTEAKEQLSGAVMEVQKAENRLDTMYQVNERLENENQTLLLQIQQLLNQNHDLLTQALNSKDHFAEEEKAYLEKLSELRRQKERLEEKIMEHYKNRLNSPKKNKGIGAMIARKARNIISRAPRRSKSRPDLTVLNDNSSQGSGSHGDSMEQVNNDSGSKRTAWLGRRSHTPVASADSPKLARQNKSLAKSYSALPLMDSPKSRADSVSRIRGAKSTEDLSKDVVGDDEMEGGFRTLSPTPLPVLRGRGGRASPGSEMLTLEQFLKEANREAETNTPLETRRSLGRRRSQEDTESRSSENSDNSHNRALQRLQAASDPNLSRLSRISSGSGNIQDISTSSPPGPISRVDMLTSTPKAETMGSGSRGRGVEERGRWPDGSDRWYDDQPKLDSRRSTGPEVSSHMASPQYSSQGGMRVNAPEPVRSPPPLPTSARPMSSRELPPTPMEREQRRESLPPTERLDRLTGRPSDPERRKSGVVEQSSAGREARHSLPRSRSVGPQGYNPQDSVSSPGGRGAGGRQSVQGVNDRDHEREADRDHSYRDSDRYSSAGRSLPPQSAPGSQQPSSRHSVQLQAPRPYQRPASVLGHPSPHQAAVPRSGSSRADYNNSNASTNSHRQNSNPGEQVVRSPRRAQPMVNDSNGPVPRRDTNEYGQHPVERPKSVPPQFFNRSDSGPPYEGQSGSSAPVPAPRHSRDPRDREFPAHERQASQPSIALAGPLVTSPTGSRPTSHGSGPLPNRYSGPGGPPQSQSYGPGSAPGGVPNHASGSGRPPPHYQPGPGGYQGGPRQSDSPNGPPSQPHSRSMTPGPRYGSDPHNRDGPPSEANSVYARPHSSVARPYPGNQPSPQSAQQRLSSGGGNQPGPQHPYRGGMPHPQGVSRVGDMNSVHHSPMEQHPHSNTPMARIPPQTKQTGSSAGRTDPPPAQRTAVGDEQPGDRPKKNSVWYEYGCV</sequence>
<feature type="compositionally biased region" description="Basic and acidic residues" evidence="2">
    <location>
        <begin position="1433"/>
        <end position="1464"/>
    </location>
</feature>
<organism evidence="3 4">
    <name type="scientific">Batillaria attramentaria</name>
    <dbReference type="NCBI Taxonomy" id="370345"/>
    <lineage>
        <taxon>Eukaryota</taxon>
        <taxon>Metazoa</taxon>
        <taxon>Spiralia</taxon>
        <taxon>Lophotrochozoa</taxon>
        <taxon>Mollusca</taxon>
        <taxon>Gastropoda</taxon>
        <taxon>Caenogastropoda</taxon>
        <taxon>Sorbeoconcha</taxon>
        <taxon>Cerithioidea</taxon>
        <taxon>Batillariidae</taxon>
        <taxon>Batillaria</taxon>
    </lineage>
</organism>
<feature type="compositionally biased region" description="Basic and acidic residues" evidence="2">
    <location>
        <begin position="1679"/>
        <end position="1694"/>
    </location>
</feature>
<feature type="compositionally biased region" description="Polar residues" evidence="2">
    <location>
        <begin position="1390"/>
        <end position="1400"/>
    </location>
</feature>
<feature type="compositionally biased region" description="Polar residues" evidence="2">
    <location>
        <begin position="1708"/>
        <end position="1719"/>
    </location>
</feature>
<feature type="region of interest" description="Disordered" evidence="2">
    <location>
        <begin position="1255"/>
        <end position="1936"/>
    </location>
</feature>
<dbReference type="Gene3D" id="1.10.287.1490">
    <property type="match status" value="1"/>
</dbReference>
<accession>A0ABD0M5Q5</accession>
<evidence type="ECO:0000313" key="3">
    <source>
        <dbReference type="EMBL" id="KAK7506972.1"/>
    </source>
</evidence>
<protein>
    <submittedName>
        <fullName evidence="3">Uncharacterized protein</fullName>
    </submittedName>
</protein>
<feature type="compositionally biased region" description="Basic and acidic residues" evidence="2">
    <location>
        <begin position="1189"/>
        <end position="1213"/>
    </location>
</feature>
<name>A0ABD0M5Q5_9CAEN</name>
<keyword evidence="4" id="KW-1185">Reference proteome</keyword>
<evidence type="ECO:0000313" key="4">
    <source>
        <dbReference type="Proteomes" id="UP001519460"/>
    </source>
</evidence>
<dbReference type="PANTHER" id="PTHR18947:SF28">
    <property type="entry name" value="GIRDIN, ISOFORM A"/>
    <property type="match status" value="1"/>
</dbReference>
<feature type="compositionally biased region" description="Basic and acidic residues" evidence="2">
    <location>
        <begin position="1355"/>
        <end position="1383"/>
    </location>
</feature>
<feature type="compositionally biased region" description="Basic and acidic residues" evidence="2">
    <location>
        <begin position="1632"/>
        <end position="1648"/>
    </location>
</feature>
<keyword evidence="1" id="KW-0175">Coiled coil</keyword>
<dbReference type="Gene3D" id="6.10.250.3110">
    <property type="match status" value="1"/>
</dbReference>
<gene>
    <name evidence="3" type="ORF">BaRGS_00001823</name>
</gene>
<feature type="region of interest" description="Disordered" evidence="2">
    <location>
        <begin position="512"/>
        <end position="535"/>
    </location>
</feature>
<feature type="compositionally biased region" description="Basic and acidic residues" evidence="2">
    <location>
        <begin position="517"/>
        <end position="535"/>
    </location>
</feature>
<dbReference type="PANTHER" id="PTHR18947">
    <property type="entry name" value="HOOK PROTEINS"/>
    <property type="match status" value="1"/>
</dbReference>
<evidence type="ECO:0000256" key="1">
    <source>
        <dbReference type="SAM" id="Coils"/>
    </source>
</evidence>
<proteinExistence type="predicted"/>
<feature type="compositionally biased region" description="Basic and acidic residues" evidence="2">
    <location>
        <begin position="1276"/>
        <end position="1293"/>
    </location>
</feature>
<reference evidence="3 4" key="1">
    <citation type="journal article" date="2023" name="Sci. Data">
        <title>Genome assembly of the Korean intertidal mud-creeper Batillaria attramentaria.</title>
        <authorList>
            <person name="Patra A.K."/>
            <person name="Ho P.T."/>
            <person name="Jun S."/>
            <person name="Lee S.J."/>
            <person name="Kim Y."/>
            <person name="Won Y.J."/>
        </authorList>
    </citation>
    <scope>NUCLEOTIDE SEQUENCE [LARGE SCALE GENOMIC DNA]</scope>
    <source>
        <strain evidence="3">Wonlab-2016</strain>
    </source>
</reference>
<feature type="compositionally biased region" description="Basic and acidic residues" evidence="2">
    <location>
        <begin position="1514"/>
        <end position="1533"/>
    </location>
</feature>
<feature type="compositionally biased region" description="Polar residues" evidence="2">
    <location>
        <begin position="1894"/>
        <end position="1903"/>
    </location>
</feature>
<comment type="caution">
    <text evidence="3">The sequence shown here is derived from an EMBL/GenBank/DDBJ whole genome shotgun (WGS) entry which is preliminary data.</text>
</comment>
<dbReference type="EMBL" id="JACVVK020000005">
    <property type="protein sequence ID" value="KAK7506972.1"/>
    <property type="molecule type" value="Genomic_DNA"/>
</dbReference>
<evidence type="ECO:0000256" key="2">
    <source>
        <dbReference type="SAM" id="MobiDB-lite"/>
    </source>
</evidence>
<feature type="compositionally biased region" description="Low complexity" evidence="2">
    <location>
        <begin position="1307"/>
        <end position="1321"/>
    </location>
</feature>